<dbReference type="PANTHER" id="PTHR12992:SF11">
    <property type="entry name" value="MITOCHONDRIAL COENZYME A DIPHOSPHATASE NUDT8"/>
    <property type="match status" value="1"/>
</dbReference>
<dbReference type="AlphaFoldDB" id="A0A238VUR0"/>
<evidence type="ECO:0000256" key="7">
    <source>
        <dbReference type="SAM" id="MobiDB-lite"/>
    </source>
</evidence>
<dbReference type="SUPFAM" id="SSF55811">
    <property type="entry name" value="Nudix"/>
    <property type="match status" value="1"/>
</dbReference>
<dbReference type="Pfam" id="PF00293">
    <property type="entry name" value="NUDIX"/>
    <property type="match status" value="1"/>
</dbReference>
<dbReference type="PROSITE" id="PS51462">
    <property type="entry name" value="NUDIX"/>
    <property type="match status" value="1"/>
</dbReference>
<comment type="cofactor">
    <cofactor evidence="1">
        <name>Mn(2+)</name>
        <dbReference type="ChEBI" id="CHEBI:29035"/>
    </cofactor>
</comment>
<keyword evidence="6" id="KW-0464">Manganese</keyword>
<evidence type="ECO:0000313" key="10">
    <source>
        <dbReference type="Proteomes" id="UP000198420"/>
    </source>
</evidence>
<organism evidence="9 10">
    <name type="scientific">Actinomadura mexicana</name>
    <dbReference type="NCBI Taxonomy" id="134959"/>
    <lineage>
        <taxon>Bacteria</taxon>
        <taxon>Bacillati</taxon>
        <taxon>Actinomycetota</taxon>
        <taxon>Actinomycetes</taxon>
        <taxon>Streptosporangiales</taxon>
        <taxon>Thermomonosporaceae</taxon>
        <taxon>Actinomadura</taxon>
    </lineage>
</organism>
<protein>
    <submittedName>
        <fullName evidence="9">NUDIX domain-containing protein</fullName>
    </submittedName>
</protein>
<feature type="domain" description="Nudix hydrolase" evidence="8">
    <location>
        <begin position="53"/>
        <end position="194"/>
    </location>
</feature>
<dbReference type="EMBL" id="FZNP01000002">
    <property type="protein sequence ID" value="SNR37978.1"/>
    <property type="molecule type" value="Genomic_DNA"/>
</dbReference>
<evidence type="ECO:0000256" key="2">
    <source>
        <dbReference type="ARBA" id="ARBA00001946"/>
    </source>
</evidence>
<keyword evidence="10" id="KW-1185">Reference proteome</keyword>
<evidence type="ECO:0000313" key="9">
    <source>
        <dbReference type="EMBL" id="SNR37978.1"/>
    </source>
</evidence>
<comment type="cofactor">
    <cofactor evidence="2">
        <name>Mg(2+)</name>
        <dbReference type="ChEBI" id="CHEBI:18420"/>
    </cofactor>
</comment>
<dbReference type="GO" id="GO:0046872">
    <property type="term" value="F:metal ion binding"/>
    <property type="evidence" value="ECO:0007669"/>
    <property type="project" value="UniProtKB-KW"/>
</dbReference>
<evidence type="ECO:0000256" key="6">
    <source>
        <dbReference type="ARBA" id="ARBA00023211"/>
    </source>
</evidence>
<dbReference type="PANTHER" id="PTHR12992">
    <property type="entry name" value="NUDIX HYDROLASE"/>
    <property type="match status" value="1"/>
</dbReference>
<evidence type="ECO:0000256" key="4">
    <source>
        <dbReference type="ARBA" id="ARBA00022801"/>
    </source>
</evidence>
<dbReference type="CDD" id="cd03426">
    <property type="entry name" value="NUDIX_CoAse_Nudt7"/>
    <property type="match status" value="1"/>
</dbReference>
<feature type="region of interest" description="Disordered" evidence="7">
    <location>
        <begin position="1"/>
        <end position="24"/>
    </location>
</feature>
<accession>A0A238VUR0</accession>
<keyword evidence="3" id="KW-0479">Metal-binding</keyword>
<dbReference type="Proteomes" id="UP000198420">
    <property type="component" value="Unassembled WGS sequence"/>
</dbReference>
<name>A0A238VUR0_9ACTN</name>
<evidence type="ECO:0000256" key="1">
    <source>
        <dbReference type="ARBA" id="ARBA00001936"/>
    </source>
</evidence>
<dbReference type="InterPro" id="IPR015797">
    <property type="entry name" value="NUDIX_hydrolase-like_dom_sf"/>
</dbReference>
<keyword evidence="5" id="KW-0460">Magnesium</keyword>
<gene>
    <name evidence="9" type="ORF">SAMN06265355_102399</name>
</gene>
<keyword evidence="4" id="KW-0378">Hydrolase</keyword>
<reference evidence="10" key="1">
    <citation type="submission" date="2017-06" db="EMBL/GenBank/DDBJ databases">
        <authorList>
            <person name="Varghese N."/>
            <person name="Submissions S."/>
        </authorList>
    </citation>
    <scope>NUCLEOTIDE SEQUENCE [LARGE SCALE GENOMIC DNA]</scope>
    <source>
        <strain evidence="10">DSM 44485</strain>
    </source>
</reference>
<proteinExistence type="predicted"/>
<dbReference type="InterPro" id="IPR000086">
    <property type="entry name" value="NUDIX_hydrolase_dom"/>
</dbReference>
<evidence type="ECO:0000256" key="5">
    <source>
        <dbReference type="ARBA" id="ARBA00022842"/>
    </source>
</evidence>
<evidence type="ECO:0000256" key="3">
    <source>
        <dbReference type="ARBA" id="ARBA00022723"/>
    </source>
</evidence>
<evidence type="ECO:0000259" key="8">
    <source>
        <dbReference type="PROSITE" id="PS51462"/>
    </source>
</evidence>
<dbReference type="Gene3D" id="3.90.79.10">
    <property type="entry name" value="Nucleoside Triphosphate Pyrophosphohydrolase"/>
    <property type="match status" value="1"/>
</dbReference>
<sequence>MSGSPDGPGKERGRSGVGTDVTDAAPDCPAWLDRFRAEAPKLPVPPVFRPAPAARAAAVLILFGEGPAGPDILLTERAATLNKHAGQPAFPGGRIDPGDDGPVAAALREAWEETGVEPSGVDVLCTLPELYLSHSEHRVTPVAGWWRAPSDVAPGHPGEVATVARVPVSELVDPANRVMVRHPSGIRVGPAFHVRDMLVWGFTAALLTQVLGAGGWDRPWDTSRVEDLPEDVVSLAARDRGVGDREVDVAARD</sequence>
<dbReference type="InterPro" id="IPR045121">
    <property type="entry name" value="CoAse"/>
</dbReference>
<dbReference type="GO" id="GO:0010945">
    <property type="term" value="F:coenzyme A diphosphatase activity"/>
    <property type="evidence" value="ECO:0007669"/>
    <property type="project" value="InterPro"/>
</dbReference>